<dbReference type="CDD" id="cd05214">
    <property type="entry name" value="GAPDH_I_N"/>
    <property type="match status" value="1"/>
</dbReference>
<evidence type="ECO:0000256" key="8">
    <source>
        <dbReference type="RuleBase" id="RU361160"/>
    </source>
</evidence>
<dbReference type="KEGG" id="adg:Adeg_1857"/>
<dbReference type="GO" id="GO:0051287">
    <property type="term" value="F:NAD binding"/>
    <property type="evidence" value="ECO:0007669"/>
    <property type="project" value="InterPro"/>
</dbReference>
<feature type="binding site" evidence="4">
    <location>
        <position position="242"/>
    </location>
    <ligand>
        <name>D-glyceraldehyde 3-phosphate</name>
        <dbReference type="ChEBI" id="CHEBI:59776"/>
    </ligand>
</feature>
<dbReference type="NCBIfam" id="TIGR01534">
    <property type="entry name" value="GAPDH-I"/>
    <property type="match status" value="1"/>
</dbReference>
<evidence type="ECO:0000259" key="9">
    <source>
        <dbReference type="SMART" id="SM00846"/>
    </source>
</evidence>
<keyword evidence="11" id="KW-1185">Reference proteome</keyword>
<dbReference type="PROSITE" id="PS00071">
    <property type="entry name" value="GAPDH"/>
    <property type="match status" value="1"/>
</dbReference>
<dbReference type="SMART" id="SM00846">
    <property type="entry name" value="Gp_dh_N"/>
    <property type="match status" value="1"/>
</dbReference>
<evidence type="ECO:0000256" key="4">
    <source>
        <dbReference type="PIRSR" id="PIRSR000149-2"/>
    </source>
</evidence>
<dbReference type="RefSeq" id="WP_015739817.1">
    <property type="nucleotide sequence ID" value="NC_013385.1"/>
</dbReference>
<dbReference type="eggNOG" id="COG0057">
    <property type="taxonomic scope" value="Bacteria"/>
</dbReference>
<name>C9R9G1_AMMDK</name>
<gene>
    <name evidence="10" type="ordered locus">Adeg_1857</name>
</gene>
<feature type="binding site" evidence="5">
    <location>
        <position position="324"/>
    </location>
    <ligand>
        <name>NAD(+)</name>
        <dbReference type="ChEBI" id="CHEBI:57540"/>
    </ligand>
</feature>
<evidence type="ECO:0000256" key="2">
    <source>
        <dbReference type="ARBA" id="ARBA00023002"/>
    </source>
</evidence>
<evidence type="ECO:0000256" key="7">
    <source>
        <dbReference type="RuleBase" id="RU000397"/>
    </source>
</evidence>
<dbReference type="InterPro" id="IPR020830">
    <property type="entry name" value="GlycerAld_3-P_DH_AS"/>
</dbReference>
<dbReference type="FunFam" id="3.40.50.720:FF:000001">
    <property type="entry name" value="Glyceraldehyde-3-phosphate dehydrogenase"/>
    <property type="match status" value="1"/>
</dbReference>
<dbReference type="AlphaFoldDB" id="C9R9G1"/>
<evidence type="ECO:0000256" key="6">
    <source>
        <dbReference type="PIRSR" id="PIRSR000149-4"/>
    </source>
</evidence>
<evidence type="ECO:0000313" key="11">
    <source>
        <dbReference type="Proteomes" id="UP000002620"/>
    </source>
</evidence>
<dbReference type="OrthoDB" id="9803304at2"/>
<evidence type="ECO:0000256" key="1">
    <source>
        <dbReference type="ARBA" id="ARBA00007406"/>
    </source>
</evidence>
<dbReference type="EC" id="1.2.1.-" evidence="8"/>
<dbReference type="Pfam" id="PF02800">
    <property type="entry name" value="Gp_dh_C"/>
    <property type="match status" value="1"/>
</dbReference>
<dbReference type="Proteomes" id="UP000002620">
    <property type="component" value="Chromosome"/>
</dbReference>
<dbReference type="HOGENOM" id="CLU_030140_0_2_9"/>
<reference evidence="10 11" key="1">
    <citation type="submission" date="2009-10" db="EMBL/GenBank/DDBJ databases">
        <title>Complete sequence of chromosome of Ammonifex degensii KC4.</title>
        <authorList>
            <consortium name="US DOE Joint Genome Institute"/>
            <person name="Kerfeld C."/>
            <person name="Goodner B."/>
            <person name="Huber H."/>
            <person name="Stetter K."/>
            <person name="Lucas S."/>
            <person name="Copeland A."/>
            <person name="Lapidus A."/>
            <person name="Glavina del Rio T."/>
            <person name="Dalin E."/>
            <person name="Tice H."/>
            <person name="Bruce D."/>
            <person name="Goodwin L."/>
            <person name="Pitluck S."/>
            <person name="Saunders E."/>
            <person name="Brettin T."/>
            <person name="Detter J.C."/>
            <person name="Han C."/>
            <person name="Larimer F."/>
            <person name="Land M."/>
            <person name="Hauser L."/>
            <person name="Kyrpides N."/>
            <person name="Ovchinnikova G."/>
            <person name="Richardson P."/>
        </authorList>
    </citation>
    <scope>NUCLEOTIDE SEQUENCE [LARGE SCALE GENOMIC DNA]</scope>
    <source>
        <strain evidence="11">DSM 10501 / KC4</strain>
    </source>
</reference>
<dbReference type="FunFam" id="3.30.360.10:FF:000002">
    <property type="entry name" value="Glyceraldehyde-3-phosphate dehydrogenase"/>
    <property type="match status" value="1"/>
</dbReference>
<dbReference type="SUPFAM" id="SSF51735">
    <property type="entry name" value="NAD(P)-binding Rossmann-fold domains"/>
    <property type="match status" value="1"/>
</dbReference>
<dbReference type="PIRSF" id="PIRSF000149">
    <property type="entry name" value="GAP_DH"/>
    <property type="match status" value="1"/>
</dbReference>
<comment type="similarity">
    <text evidence="1 7">Belongs to the glyceraldehyde-3-phosphate dehydrogenase family.</text>
</comment>
<feature type="binding site" evidence="4">
    <location>
        <begin position="219"/>
        <end position="220"/>
    </location>
    <ligand>
        <name>D-glyceraldehyde 3-phosphate</name>
        <dbReference type="ChEBI" id="CHEBI:59776"/>
    </ligand>
</feature>
<evidence type="ECO:0000256" key="5">
    <source>
        <dbReference type="PIRSR" id="PIRSR000149-3"/>
    </source>
</evidence>
<dbReference type="SUPFAM" id="SSF55347">
    <property type="entry name" value="Glyceraldehyde-3-phosphate dehydrogenase-like, C-terminal domain"/>
    <property type="match status" value="1"/>
</dbReference>
<feature type="site" description="Activates thiol group during catalysis" evidence="6">
    <location>
        <position position="188"/>
    </location>
</feature>
<keyword evidence="5" id="KW-0520">NAD</keyword>
<dbReference type="GO" id="GO:0050661">
    <property type="term" value="F:NADP binding"/>
    <property type="evidence" value="ECO:0007669"/>
    <property type="project" value="InterPro"/>
</dbReference>
<feature type="domain" description="Glyceraldehyde 3-phosphate dehydrogenase NAD(P) binding" evidence="9">
    <location>
        <begin position="4"/>
        <end position="161"/>
    </location>
</feature>
<feature type="binding site" evidence="5">
    <location>
        <begin position="13"/>
        <end position="14"/>
    </location>
    <ligand>
        <name>NAD(+)</name>
        <dbReference type="ChEBI" id="CHEBI:57540"/>
    </ligand>
</feature>
<keyword evidence="2 8" id="KW-0560">Oxidoreductase</keyword>
<organism evidence="10 11">
    <name type="scientific">Ammonifex degensii (strain DSM 10501 / KC4)</name>
    <dbReference type="NCBI Taxonomy" id="429009"/>
    <lineage>
        <taxon>Bacteria</taxon>
        <taxon>Bacillati</taxon>
        <taxon>Bacillota</taxon>
        <taxon>Clostridia</taxon>
        <taxon>Thermoanaerobacterales</taxon>
        <taxon>Thermoanaerobacteraceae</taxon>
        <taxon>Ammonifex</taxon>
    </lineage>
</organism>
<dbReference type="InterPro" id="IPR020828">
    <property type="entry name" value="GlycerAld_3-P_DH_NAD(P)-bd"/>
</dbReference>
<keyword evidence="5" id="KW-0547">Nucleotide-binding</keyword>
<feature type="active site" description="Nucleophile" evidence="3">
    <location>
        <position position="161"/>
    </location>
</feature>
<feature type="binding site" evidence="4">
    <location>
        <position position="191"/>
    </location>
    <ligand>
        <name>D-glyceraldehyde 3-phosphate</name>
        <dbReference type="ChEBI" id="CHEBI:59776"/>
    </ligand>
</feature>
<evidence type="ECO:0000313" key="10">
    <source>
        <dbReference type="EMBL" id="ACX52940.1"/>
    </source>
</evidence>
<dbReference type="EMBL" id="CP001785">
    <property type="protein sequence ID" value="ACX52940.1"/>
    <property type="molecule type" value="Genomic_DNA"/>
</dbReference>
<dbReference type="InterPro" id="IPR020831">
    <property type="entry name" value="GlycerAld/Erythrose_P_DH"/>
</dbReference>
<dbReference type="PRINTS" id="PR00078">
    <property type="entry name" value="G3PDHDRGNASE"/>
</dbReference>
<dbReference type="CDD" id="cd18126">
    <property type="entry name" value="GAPDH_I_C"/>
    <property type="match status" value="1"/>
</dbReference>
<dbReference type="GO" id="GO:0016620">
    <property type="term" value="F:oxidoreductase activity, acting on the aldehyde or oxo group of donors, NAD or NADP as acceptor"/>
    <property type="evidence" value="ECO:0007669"/>
    <property type="project" value="InterPro"/>
</dbReference>
<proteinExistence type="inferred from homology"/>
<dbReference type="InterPro" id="IPR036291">
    <property type="entry name" value="NAD(P)-bd_dom_sf"/>
</dbReference>
<dbReference type="PANTHER" id="PTHR43148">
    <property type="entry name" value="GLYCERALDEHYDE-3-PHOSPHATE DEHYDROGENASE 2"/>
    <property type="match status" value="1"/>
</dbReference>
<feature type="binding site" evidence="4">
    <location>
        <begin position="160"/>
        <end position="162"/>
    </location>
    <ligand>
        <name>D-glyceraldehyde 3-phosphate</name>
        <dbReference type="ChEBI" id="CHEBI:59776"/>
    </ligand>
</feature>
<dbReference type="Gene3D" id="3.30.360.10">
    <property type="entry name" value="Dihydrodipicolinate Reductase, domain 2"/>
    <property type="match status" value="1"/>
</dbReference>
<dbReference type="STRING" id="429009.Adeg_1857"/>
<dbReference type="InterPro" id="IPR006424">
    <property type="entry name" value="Glyceraldehyde-3-P_DH_1"/>
</dbReference>
<protein>
    <recommendedName>
        <fullName evidence="8">Glyceraldehyde-3-phosphate dehydrogenase</fullName>
        <ecNumber evidence="8">1.2.1.-</ecNumber>
    </recommendedName>
</protein>
<dbReference type="Pfam" id="PF00044">
    <property type="entry name" value="Gp_dh_N"/>
    <property type="match status" value="1"/>
</dbReference>
<accession>C9R9G1</accession>
<dbReference type="GO" id="GO:0006006">
    <property type="term" value="P:glucose metabolic process"/>
    <property type="evidence" value="ECO:0007669"/>
    <property type="project" value="InterPro"/>
</dbReference>
<evidence type="ECO:0000256" key="3">
    <source>
        <dbReference type="PIRSR" id="PIRSR000149-1"/>
    </source>
</evidence>
<dbReference type="InterPro" id="IPR020829">
    <property type="entry name" value="GlycerAld_3-P_DH_cat"/>
</dbReference>
<feature type="binding site" evidence="5">
    <location>
        <position position="129"/>
    </location>
    <ligand>
        <name>NAD(+)</name>
        <dbReference type="ChEBI" id="CHEBI:57540"/>
    </ligand>
</feature>
<sequence length="344" mass="36977">MGVTRIGINGFGRIGRAVLRAALNRPDVEVVAVNHYSRRLPPGPGFTSYLATALKYDSVHGVLPLPVRGEERALIVGERTISVFTEADPARVPWGELGVEVVVEATGRLRSREKASAHLEAGAKKVVITAPAKDADLTVVMGVNEQAYDPERHFVLSSASCTTNCLAPVVKVLHQKFGVVRGLVNTVHAYTNDQVLLDMPHRDPRRGRAAAASIIPTTTGAAQAIGLVLPELAGKLDGMAFRVPVLNVSVLDLVVELVKETSAKEINAALEEEAKDGLRGILAVCWEPLVSRDFIGDSHSAVVDAPSTMVVEGHSARVLAWYDNEWGYANRVLDLVSHVSRGRT</sequence>
<dbReference type="Gene3D" id="3.40.50.720">
    <property type="entry name" value="NAD(P)-binding Rossmann-like Domain"/>
    <property type="match status" value="1"/>
</dbReference>